<comment type="caution">
    <text evidence="2">The sequence shown here is derived from an EMBL/GenBank/DDBJ whole genome shotgun (WGS) entry which is preliminary data.</text>
</comment>
<gene>
    <name evidence="2" type="ORF">GCM10010439_30220</name>
</gene>
<organism evidence="2 3">
    <name type="scientific">Actinocorallia aurantiaca</name>
    <dbReference type="NCBI Taxonomy" id="46204"/>
    <lineage>
        <taxon>Bacteria</taxon>
        <taxon>Bacillati</taxon>
        <taxon>Actinomycetota</taxon>
        <taxon>Actinomycetes</taxon>
        <taxon>Streptosporangiales</taxon>
        <taxon>Thermomonosporaceae</taxon>
        <taxon>Actinocorallia</taxon>
    </lineage>
</organism>
<dbReference type="Proteomes" id="UP001501842">
    <property type="component" value="Unassembled WGS sequence"/>
</dbReference>
<evidence type="ECO:0000313" key="3">
    <source>
        <dbReference type="Proteomes" id="UP001501842"/>
    </source>
</evidence>
<keyword evidence="3" id="KW-1185">Reference proteome</keyword>
<name>A0ABN3U8M8_9ACTN</name>
<reference evidence="2 3" key="1">
    <citation type="journal article" date="2019" name="Int. J. Syst. Evol. Microbiol.">
        <title>The Global Catalogue of Microorganisms (GCM) 10K type strain sequencing project: providing services to taxonomists for standard genome sequencing and annotation.</title>
        <authorList>
            <consortium name="The Broad Institute Genomics Platform"/>
            <consortium name="The Broad Institute Genome Sequencing Center for Infectious Disease"/>
            <person name="Wu L."/>
            <person name="Ma J."/>
        </authorList>
    </citation>
    <scope>NUCLEOTIDE SEQUENCE [LARGE SCALE GENOMIC DNA]</scope>
    <source>
        <strain evidence="2 3">JCM 8201</strain>
    </source>
</reference>
<proteinExistence type="predicted"/>
<dbReference type="EMBL" id="BAAATZ010000012">
    <property type="protein sequence ID" value="GAA2726733.1"/>
    <property type="molecule type" value="Genomic_DNA"/>
</dbReference>
<feature type="region of interest" description="Disordered" evidence="1">
    <location>
        <begin position="1"/>
        <end position="24"/>
    </location>
</feature>
<evidence type="ECO:0000256" key="1">
    <source>
        <dbReference type="SAM" id="MobiDB-lite"/>
    </source>
</evidence>
<sequence length="109" mass="12153">MMKPTRGNTNPPEANTSPLKPGQQCSCAGPCALHEGPCLSRHLRYFPGTRTRVYLDAQREGRCRFCLLATDRPNTVSSTVQAALRRPFAQGQQDDLFDTAPYQRTGDQR</sequence>
<feature type="region of interest" description="Disordered" evidence="1">
    <location>
        <begin position="87"/>
        <end position="109"/>
    </location>
</feature>
<accession>A0ABN3U8M8</accession>
<protein>
    <submittedName>
        <fullName evidence="2">Uncharacterized protein</fullName>
    </submittedName>
</protein>
<evidence type="ECO:0000313" key="2">
    <source>
        <dbReference type="EMBL" id="GAA2726733.1"/>
    </source>
</evidence>